<gene>
    <name evidence="2" type="ORF">UR63_C0032G0003</name>
</gene>
<evidence type="ECO:0000313" key="3">
    <source>
        <dbReference type="Proteomes" id="UP000034127"/>
    </source>
</evidence>
<feature type="coiled-coil region" evidence="1">
    <location>
        <begin position="22"/>
        <end position="49"/>
    </location>
</feature>
<reference evidence="2 3" key="1">
    <citation type="journal article" date="2015" name="Nature">
        <title>rRNA introns, odd ribosomes, and small enigmatic genomes across a large radiation of phyla.</title>
        <authorList>
            <person name="Brown C.T."/>
            <person name="Hug L.A."/>
            <person name="Thomas B.C."/>
            <person name="Sharon I."/>
            <person name="Castelle C.J."/>
            <person name="Singh A."/>
            <person name="Wilkins M.J."/>
            <person name="Williams K.H."/>
            <person name="Banfield J.F."/>
        </authorList>
    </citation>
    <scope>NUCLEOTIDE SEQUENCE [LARGE SCALE GENOMIC DNA]</scope>
</reference>
<protein>
    <recommendedName>
        <fullName evidence="4">Antitoxin</fullName>
    </recommendedName>
</protein>
<comment type="caution">
    <text evidence="2">The sequence shown here is derived from an EMBL/GenBank/DDBJ whole genome shotgun (WGS) entry which is preliminary data.</text>
</comment>
<keyword evidence="1" id="KW-0175">Coiled coil</keyword>
<name>A0A0G0DTW5_9BACT</name>
<dbReference type="Proteomes" id="UP000034127">
    <property type="component" value="Unassembled WGS sequence"/>
</dbReference>
<evidence type="ECO:0008006" key="4">
    <source>
        <dbReference type="Google" id="ProtNLM"/>
    </source>
</evidence>
<accession>A0A0G0DTW5</accession>
<sequence>MKSYKLDKEEEQILKDIEAGKYKSVSNLREEMKKAREAANNTLNKTKNINIRLTVKDINDVKTRAMEAGLPYQTLIAALIRQYASGKLQISI</sequence>
<evidence type="ECO:0000313" key="2">
    <source>
        <dbReference type="EMBL" id="KKP66465.1"/>
    </source>
</evidence>
<dbReference type="EMBL" id="LBPX01000032">
    <property type="protein sequence ID" value="KKP66465.1"/>
    <property type="molecule type" value="Genomic_DNA"/>
</dbReference>
<proteinExistence type="predicted"/>
<organism evidence="2 3">
    <name type="scientific">Candidatus Roizmanbacteria bacterium GW2011_GWC2_35_12</name>
    <dbReference type="NCBI Taxonomy" id="1618485"/>
    <lineage>
        <taxon>Bacteria</taxon>
        <taxon>Candidatus Roizmaniibacteriota</taxon>
    </lineage>
</organism>
<dbReference type="AlphaFoldDB" id="A0A0G0DTW5"/>
<evidence type="ECO:0000256" key="1">
    <source>
        <dbReference type="SAM" id="Coils"/>
    </source>
</evidence>